<keyword evidence="2" id="KW-1185">Reference proteome</keyword>
<evidence type="ECO:0000313" key="1">
    <source>
        <dbReference type="EMBL" id="MBK1870540.1"/>
    </source>
</evidence>
<gene>
    <name evidence="1" type="ORF">JHL16_29515</name>
</gene>
<dbReference type="EMBL" id="JAENHL010000008">
    <property type="protein sequence ID" value="MBK1870540.1"/>
    <property type="molecule type" value="Genomic_DNA"/>
</dbReference>
<proteinExistence type="predicted"/>
<sequence>MAFLTIRHVTTYRYRQPVAFGEHRLMFRPRDTDDQKVKTTHLAISPAPSSLDFIEDIFGNQVGVARFSANAAELRFESVVDIERSPQANLSLEAMPSGVFPVTYAATEISQLSTFMERYYSDPCDMIDVWASGFLPTDARIGNFELLVAMTRGIRDGLRYRRREEKGIQTPQETLHKGQGSCRDFAMLMIEGVRSLGFAARFASGYLAAPMDHPASGATHAWAQVYLPGVGWVDFDPTNGTAGPAALVTVAVAHDPHHALPLHGTYFGAAADHLGMDVHVRLIRDEEVAGKEEAS</sequence>
<dbReference type="Proteomes" id="UP000616151">
    <property type="component" value="Unassembled WGS sequence"/>
</dbReference>
<accession>A0ACC5RD66</accession>
<organism evidence="1 2">
    <name type="scientific">Taklimakanibacter albus</name>
    <dbReference type="NCBI Taxonomy" id="2800327"/>
    <lineage>
        <taxon>Bacteria</taxon>
        <taxon>Pseudomonadati</taxon>
        <taxon>Pseudomonadota</taxon>
        <taxon>Alphaproteobacteria</taxon>
        <taxon>Hyphomicrobiales</taxon>
        <taxon>Aestuariivirgaceae</taxon>
        <taxon>Taklimakanibacter</taxon>
    </lineage>
</organism>
<comment type="caution">
    <text evidence="1">The sequence shown here is derived from an EMBL/GenBank/DDBJ whole genome shotgun (WGS) entry which is preliminary data.</text>
</comment>
<evidence type="ECO:0000313" key="2">
    <source>
        <dbReference type="Proteomes" id="UP000616151"/>
    </source>
</evidence>
<reference evidence="1" key="1">
    <citation type="submission" date="2021-01" db="EMBL/GenBank/DDBJ databases">
        <authorList>
            <person name="Sun Q."/>
        </authorList>
    </citation>
    <scope>NUCLEOTIDE SEQUENCE</scope>
    <source>
        <strain evidence="1">YIM B02566</strain>
    </source>
</reference>
<name>A0ACC5RD66_9HYPH</name>
<protein>
    <submittedName>
        <fullName evidence="1">Transglutaminase family protein</fullName>
    </submittedName>
</protein>